<sequence>MYSSKQGPTISHLRVRTTKDAKKIFEAVLRGHLPMVTQRLDPDQRRQISSGQVYVWEERSSNRSRNSSSGIERWTDSISWGQSHVKDEFLFYDEKERADTVYPSSFVNGSSRILGWASRGFIKQTYSVYIKLPPGSPELFAKWHMTAYSTASTVDSLFTVDNHLYFPFLQSMEYPPDRYTSARGGGRMTPPALPSRPKTKEPSLAPLDFLRRQSPHARHPVDEEAIMSFPIYETLSCY</sequence>
<protein>
    <submittedName>
        <fullName evidence="2">Uncharacterized protein</fullName>
    </submittedName>
</protein>
<dbReference type="OrthoDB" id="5572844at2759"/>
<proteinExistence type="predicted"/>
<keyword evidence="3" id="KW-1185">Reference proteome</keyword>
<dbReference type="PANTHER" id="PTHR28027">
    <property type="entry name" value="TRANSCRIPTIONAL REGULATOR MIT1"/>
    <property type="match status" value="1"/>
</dbReference>
<dbReference type="Proteomes" id="UP000298030">
    <property type="component" value="Unassembled WGS sequence"/>
</dbReference>
<dbReference type="EMBL" id="QPFP01000003">
    <property type="protein sequence ID" value="TEB38517.1"/>
    <property type="molecule type" value="Genomic_DNA"/>
</dbReference>
<evidence type="ECO:0000313" key="3">
    <source>
        <dbReference type="Proteomes" id="UP000298030"/>
    </source>
</evidence>
<dbReference type="Pfam" id="PF09729">
    <property type="entry name" value="Gti1_Pac2"/>
    <property type="match status" value="1"/>
</dbReference>
<feature type="region of interest" description="Disordered" evidence="1">
    <location>
        <begin position="180"/>
        <end position="201"/>
    </location>
</feature>
<accession>A0A4Y7TWI9</accession>
<reference evidence="2 3" key="1">
    <citation type="journal article" date="2019" name="Nat. Ecol. Evol.">
        <title>Megaphylogeny resolves global patterns of mushroom evolution.</title>
        <authorList>
            <person name="Varga T."/>
            <person name="Krizsan K."/>
            <person name="Foldi C."/>
            <person name="Dima B."/>
            <person name="Sanchez-Garcia M."/>
            <person name="Sanchez-Ramirez S."/>
            <person name="Szollosi G.J."/>
            <person name="Szarkandi J.G."/>
            <person name="Papp V."/>
            <person name="Albert L."/>
            <person name="Andreopoulos W."/>
            <person name="Angelini C."/>
            <person name="Antonin V."/>
            <person name="Barry K.W."/>
            <person name="Bougher N.L."/>
            <person name="Buchanan P."/>
            <person name="Buyck B."/>
            <person name="Bense V."/>
            <person name="Catcheside P."/>
            <person name="Chovatia M."/>
            <person name="Cooper J."/>
            <person name="Damon W."/>
            <person name="Desjardin D."/>
            <person name="Finy P."/>
            <person name="Geml J."/>
            <person name="Haridas S."/>
            <person name="Hughes K."/>
            <person name="Justo A."/>
            <person name="Karasinski D."/>
            <person name="Kautmanova I."/>
            <person name="Kiss B."/>
            <person name="Kocsube S."/>
            <person name="Kotiranta H."/>
            <person name="LaButti K.M."/>
            <person name="Lechner B.E."/>
            <person name="Liimatainen K."/>
            <person name="Lipzen A."/>
            <person name="Lukacs Z."/>
            <person name="Mihaltcheva S."/>
            <person name="Morgado L.N."/>
            <person name="Niskanen T."/>
            <person name="Noordeloos M.E."/>
            <person name="Ohm R.A."/>
            <person name="Ortiz-Santana B."/>
            <person name="Ovrebo C."/>
            <person name="Racz N."/>
            <person name="Riley R."/>
            <person name="Savchenko A."/>
            <person name="Shiryaev A."/>
            <person name="Soop K."/>
            <person name="Spirin V."/>
            <person name="Szebenyi C."/>
            <person name="Tomsovsky M."/>
            <person name="Tulloss R.E."/>
            <person name="Uehling J."/>
            <person name="Grigoriev I.V."/>
            <person name="Vagvolgyi C."/>
            <person name="Papp T."/>
            <person name="Martin F.M."/>
            <person name="Miettinen O."/>
            <person name="Hibbett D.S."/>
            <person name="Nagy L.G."/>
        </authorList>
    </citation>
    <scope>NUCLEOTIDE SEQUENCE [LARGE SCALE GENOMIC DNA]</scope>
    <source>
        <strain evidence="2 3">FP101781</strain>
    </source>
</reference>
<dbReference type="GO" id="GO:0003677">
    <property type="term" value="F:DNA binding"/>
    <property type="evidence" value="ECO:0007669"/>
    <property type="project" value="TreeGrafter"/>
</dbReference>
<dbReference type="PANTHER" id="PTHR28027:SF2">
    <property type="entry name" value="TRANSCRIPTIONAL REGULATOR MIT1"/>
    <property type="match status" value="1"/>
</dbReference>
<comment type="caution">
    <text evidence="2">The sequence shown here is derived from an EMBL/GenBank/DDBJ whole genome shotgun (WGS) entry which is preliminary data.</text>
</comment>
<organism evidence="2 3">
    <name type="scientific">Coprinellus micaceus</name>
    <name type="common">Glistening ink-cap mushroom</name>
    <name type="synonym">Coprinus micaceus</name>
    <dbReference type="NCBI Taxonomy" id="71717"/>
    <lineage>
        <taxon>Eukaryota</taxon>
        <taxon>Fungi</taxon>
        <taxon>Dikarya</taxon>
        <taxon>Basidiomycota</taxon>
        <taxon>Agaricomycotina</taxon>
        <taxon>Agaricomycetes</taxon>
        <taxon>Agaricomycetidae</taxon>
        <taxon>Agaricales</taxon>
        <taxon>Agaricineae</taxon>
        <taxon>Psathyrellaceae</taxon>
        <taxon>Coprinellus</taxon>
    </lineage>
</organism>
<gene>
    <name evidence="2" type="ORF">FA13DRAFT_1770733</name>
</gene>
<name>A0A4Y7TWI9_COPMI</name>
<evidence type="ECO:0000256" key="1">
    <source>
        <dbReference type="SAM" id="MobiDB-lite"/>
    </source>
</evidence>
<dbReference type="AlphaFoldDB" id="A0A4Y7TWI9"/>
<dbReference type="InterPro" id="IPR018608">
    <property type="entry name" value="Gti1/Pac2"/>
</dbReference>
<evidence type="ECO:0000313" key="2">
    <source>
        <dbReference type="EMBL" id="TEB38517.1"/>
    </source>
</evidence>